<dbReference type="Proteomes" id="UP000253509">
    <property type="component" value="Unassembled WGS sequence"/>
</dbReference>
<dbReference type="PANTHER" id="PTHR30160:SF1">
    <property type="entry name" value="LIPOPOLYSACCHARIDE 1,2-N-ACETYLGLUCOSAMINETRANSFERASE-RELATED"/>
    <property type="match status" value="1"/>
</dbReference>
<dbReference type="GO" id="GO:0008713">
    <property type="term" value="F:ADP-heptose-lipopolysaccharide heptosyltransferase activity"/>
    <property type="evidence" value="ECO:0007669"/>
    <property type="project" value="TreeGrafter"/>
</dbReference>
<protein>
    <submittedName>
        <fullName evidence="3">ADP-heptose:LPS heptosyltransferase</fullName>
    </submittedName>
</protein>
<dbReference type="EMBL" id="QNSB01000004">
    <property type="protein sequence ID" value="RBP72074.1"/>
    <property type="molecule type" value="Genomic_DNA"/>
</dbReference>
<dbReference type="GO" id="GO:0005829">
    <property type="term" value="C:cytosol"/>
    <property type="evidence" value="ECO:0007669"/>
    <property type="project" value="TreeGrafter"/>
</dbReference>
<dbReference type="SUPFAM" id="SSF53756">
    <property type="entry name" value="UDP-Glycosyltransferase/glycogen phosphorylase"/>
    <property type="match status" value="1"/>
</dbReference>
<evidence type="ECO:0000313" key="4">
    <source>
        <dbReference type="Proteomes" id="UP000253509"/>
    </source>
</evidence>
<comment type="caution">
    <text evidence="3">The sequence shown here is derived from an EMBL/GenBank/DDBJ whole genome shotgun (WGS) entry which is preliminary data.</text>
</comment>
<accession>A0A366IIX9</accession>
<dbReference type="RefSeq" id="WP_113903636.1">
    <property type="nucleotide sequence ID" value="NZ_QNSB01000004.1"/>
</dbReference>
<dbReference type="AlphaFoldDB" id="A0A366IIX9"/>
<reference evidence="3 4" key="1">
    <citation type="submission" date="2018-06" db="EMBL/GenBank/DDBJ databases">
        <title>Freshwater and sediment microbial communities from various areas in North America, analyzing microbe dynamics in response to fracking.</title>
        <authorList>
            <person name="Lamendella R."/>
        </authorList>
    </citation>
    <scope>NUCLEOTIDE SEQUENCE [LARGE SCALE GENOMIC DNA]</scope>
    <source>
        <strain evidence="3 4">3b_TX</strain>
    </source>
</reference>
<dbReference type="InterPro" id="IPR002201">
    <property type="entry name" value="Glyco_trans_9"/>
</dbReference>
<evidence type="ECO:0000256" key="1">
    <source>
        <dbReference type="ARBA" id="ARBA00022676"/>
    </source>
</evidence>
<dbReference type="Gene3D" id="3.40.50.2000">
    <property type="entry name" value="Glycogen Phosphorylase B"/>
    <property type="match status" value="2"/>
</dbReference>
<dbReference type="CDD" id="cd03789">
    <property type="entry name" value="GT9_LPS_heptosyltransferase"/>
    <property type="match status" value="1"/>
</dbReference>
<dbReference type="GO" id="GO:0009244">
    <property type="term" value="P:lipopolysaccharide core region biosynthetic process"/>
    <property type="evidence" value="ECO:0007669"/>
    <property type="project" value="TreeGrafter"/>
</dbReference>
<gene>
    <name evidence="3" type="ORF">DFO65_10429</name>
</gene>
<proteinExistence type="predicted"/>
<keyword evidence="1" id="KW-0328">Glycosyltransferase</keyword>
<sequence length="367" mass="38627">MLKVLAVRLDSMGDVLVTGPGLRAIAADERVGSLTLLCSPASESTARLLPGVTDVLTWSCPWIVAPPPEVTSEDIEALRVEVARRGFDEAVIFTSFHQSPLPLALVLRLAGVRRITGVSTDYAGSLLDVRIRPNEDLPDDLPEAERSAHIAAAAGFELPAGDDGRLHITPRPGAFAAQAPHLAPRLDPDRLLVAHPGASVPARIWTPERFRDTVAELTERGWQVAVTGAPAERELTAQVAGSAGIDLGGALDVPGLADLLSRARALVVGNTGPAHLGAAVGTPIVSLFSPVVPPRRWLPYGVPVEMLGDQTAACRGTRARQCPVPGHPCLNSVTPAEVVAAVHRLTGADPVVPDRVPVPVPEPRSMR</sequence>
<evidence type="ECO:0000313" key="3">
    <source>
        <dbReference type="EMBL" id="RBP72074.1"/>
    </source>
</evidence>
<dbReference type="InterPro" id="IPR051199">
    <property type="entry name" value="LPS_LOS_Heptosyltrfase"/>
</dbReference>
<organism evidence="3 4">
    <name type="scientific">Brevibacterium celere</name>
    <dbReference type="NCBI Taxonomy" id="225845"/>
    <lineage>
        <taxon>Bacteria</taxon>
        <taxon>Bacillati</taxon>
        <taxon>Actinomycetota</taxon>
        <taxon>Actinomycetes</taxon>
        <taxon>Micrococcales</taxon>
        <taxon>Brevibacteriaceae</taxon>
        <taxon>Brevibacterium</taxon>
    </lineage>
</organism>
<dbReference type="Pfam" id="PF01075">
    <property type="entry name" value="Glyco_transf_9"/>
    <property type="match status" value="1"/>
</dbReference>
<keyword evidence="4" id="KW-1185">Reference proteome</keyword>
<name>A0A366IIX9_9MICO</name>
<evidence type="ECO:0000256" key="2">
    <source>
        <dbReference type="ARBA" id="ARBA00022679"/>
    </source>
</evidence>
<keyword evidence="2 3" id="KW-0808">Transferase</keyword>
<dbReference type="PANTHER" id="PTHR30160">
    <property type="entry name" value="TETRAACYLDISACCHARIDE 4'-KINASE-RELATED"/>
    <property type="match status" value="1"/>
</dbReference>